<dbReference type="KEGG" id="ccp:CHC_T00001029001"/>
<gene>
    <name evidence="1" type="ORF">CHC_T00001029001</name>
</gene>
<dbReference type="Gramene" id="CDF38476">
    <property type="protein sequence ID" value="CDF38476"/>
    <property type="gene ID" value="CHC_T00001029001"/>
</dbReference>
<dbReference type="RefSeq" id="XP_005718369.1">
    <property type="nucleotide sequence ID" value="XM_005718312.1"/>
</dbReference>
<dbReference type="EMBL" id="HG001934">
    <property type="protein sequence ID" value="CDF38476.1"/>
    <property type="molecule type" value="Genomic_DNA"/>
</dbReference>
<dbReference type="Proteomes" id="UP000012073">
    <property type="component" value="Unassembled WGS sequence"/>
</dbReference>
<sequence length="83" mass="8376">MRGWAGGGSRSDVACVGCVQLVSFCGSGAAPRRQNKTNGTSPTACPPTACPPTACPPTACPPTACPLTSHSLPSHSLPQRSRL</sequence>
<dbReference type="AlphaFoldDB" id="R7QLZ1"/>
<protein>
    <submittedName>
        <fullName evidence="1">Uncharacterized protein</fullName>
    </submittedName>
</protein>
<name>R7QLZ1_CHOCR</name>
<reference evidence="2" key="1">
    <citation type="journal article" date="2013" name="Proc. Natl. Acad. Sci. U.S.A.">
        <title>Genome structure and metabolic features in the red seaweed Chondrus crispus shed light on evolution of the Archaeplastida.</title>
        <authorList>
            <person name="Collen J."/>
            <person name="Porcel B."/>
            <person name="Carre W."/>
            <person name="Ball S.G."/>
            <person name="Chaparro C."/>
            <person name="Tonon T."/>
            <person name="Barbeyron T."/>
            <person name="Michel G."/>
            <person name="Noel B."/>
            <person name="Valentin K."/>
            <person name="Elias M."/>
            <person name="Artiguenave F."/>
            <person name="Arun A."/>
            <person name="Aury J.M."/>
            <person name="Barbosa-Neto J.F."/>
            <person name="Bothwell J.H."/>
            <person name="Bouget F.Y."/>
            <person name="Brillet L."/>
            <person name="Cabello-Hurtado F."/>
            <person name="Capella-Gutierrez S."/>
            <person name="Charrier B."/>
            <person name="Cladiere L."/>
            <person name="Cock J.M."/>
            <person name="Coelho S.M."/>
            <person name="Colleoni C."/>
            <person name="Czjzek M."/>
            <person name="Da Silva C."/>
            <person name="Delage L."/>
            <person name="Denoeud F."/>
            <person name="Deschamps P."/>
            <person name="Dittami S.M."/>
            <person name="Gabaldon T."/>
            <person name="Gachon C.M."/>
            <person name="Groisillier A."/>
            <person name="Herve C."/>
            <person name="Jabbari K."/>
            <person name="Katinka M."/>
            <person name="Kloareg B."/>
            <person name="Kowalczyk N."/>
            <person name="Labadie K."/>
            <person name="Leblanc C."/>
            <person name="Lopez P.J."/>
            <person name="McLachlan D.H."/>
            <person name="Meslet-Cladiere L."/>
            <person name="Moustafa A."/>
            <person name="Nehr Z."/>
            <person name="Nyvall Collen P."/>
            <person name="Panaud O."/>
            <person name="Partensky F."/>
            <person name="Poulain J."/>
            <person name="Rensing S.A."/>
            <person name="Rousvoal S."/>
            <person name="Samson G."/>
            <person name="Symeonidi A."/>
            <person name="Weissenbach J."/>
            <person name="Zambounis A."/>
            <person name="Wincker P."/>
            <person name="Boyen C."/>
        </authorList>
    </citation>
    <scope>NUCLEOTIDE SEQUENCE [LARGE SCALE GENOMIC DNA]</scope>
    <source>
        <strain evidence="2">cv. Stackhouse</strain>
    </source>
</reference>
<evidence type="ECO:0000313" key="1">
    <source>
        <dbReference type="EMBL" id="CDF38476.1"/>
    </source>
</evidence>
<evidence type="ECO:0000313" key="2">
    <source>
        <dbReference type="Proteomes" id="UP000012073"/>
    </source>
</evidence>
<organism evidence="1 2">
    <name type="scientific">Chondrus crispus</name>
    <name type="common">Carrageen Irish moss</name>
    <name type="synonym">Polymorpha crispa</name>
    <dbReference type="NCBI Taxonomy" id="2769"/>
    <lineage>
        <taxon>Eukaryota</taxon>
        <taxon>Rhodophyta</taxon>
        <taxon>Florideophyceae</taxon>
        <taxon>Rhodymeniophycidae</taxon>
        <taxon>Gigartinales</taxon>
        <taxon>Gigartinaceae</taxon>
        <taxon>Chondrus</taxon>
    </lineage>
</organism>
<keyword evidence="2" id="KW-1185">Reference proteome</keyword>
<proteinExistence type="predicted"/>
<accession>R7QLZ1</accession>
<dbReference type="GeneID" id="17326087"/>